<dbReference type="HOGENOM" id="CLU_109368_1_0_3"/>
<proteinExistence type="predicted"/>
<dbReference type="RefSeq" id="WP_002790625.1">
    <property type="nucleotide sequence ID" value="NZ_HE973500.1"/>
</dbReference>
<organism evidence="1 2">
    <name type="scientific">Microcystis aeruginosa PCC 9807</name>
    <dbReference type="NCBI Taxonomy" id="1160283"/>
    <lineage>
        <taxon>Bacteria</taxon>
        <taxon>Bacillati</taxon>
        <taxon>Cyanobacteriota</taxon>
        <taxon>Cyanophyceae</taxon>
        <taxon>Oscillatoriophycideae</taxon>
        <taxon>Chroococcales</taxon>
        <taxon>Microcystaceae</taxon>
        <taxon>Microcystis</taxon>
    </lineage>
</organism>
<dbReference type="Proteomes" id="UP000003613">
    <property type="component" value="Unassembled WGS sequence"/>
</dbReference>
<protein>
    <submittedName>
        <fullName evidence="1">Uncharacterized protein</fullName>
    </submittedName>
</protein>
<accession>I4HEC0</accession>
<gene>
    <name evidence="1" type="ORF">MICAF_7030001</name>
</gene>
<evidence type="ECO:0000313" key="1">
    <source>
        <dbReference type="EMBL" id="CCI20394.1"/>
    </source>
</evidence>
<comment type="caution">
    <text evidence="1">The sequence shown here is derived from an EMBL/GenBank/DDBJ whole genome shotgun (WGS) entry which is preliminary data.</text>
</comment>
<sequence length="138" mass="15458">MRSNPNNDQKKLLIAELKKAAIKHTPENILRITQDPRGKIVFLETGKGGERGSGLLHILENHREDFLQRGITEEQIPDLIITAISEGTIIGIQGKSRIIYQVEINGIIQYVSLEISHNGYLVSANPTPTRLINKLIQE</sequence>
<dbReference type="AlphaFoldDB" id="I4HEC0"/>
<evidence type="ECO:0000313" key="2">
    <source>
        <dbReference type="Proteomes" id="UP000003613"/>
    </source>
</evidence>
<dbReference type="EMBL" id="CAIM01000672">
    <property type="protein sequence ID" value="CCI20394.1"/>
    <property type="molecule type" value="Genomic_DNA"/>
</dbReference>
<reference evidence="1 2" key="1">
    <citation type="submission" date="2012-04" db="EMBL/GenBank/DDBJ databases">
        <authorList>
            <person name="Genoscope - CEA"/>
        </authorList>
    </citation>
    <scope>NUCLEOTIDE SEQUENCE [LARGE SCALE GENOMIC DNA]</scope>
    <source>
        <strain evidence="1 2">9807</strain>
    </source>
</reference>
<name>I4HEC0_MICAE</name>